<keyword evidence="1" id="KW-0175">Coiled coil</keyword>
<feature type="compositionally biased region" description="Low complexity" evidence="2">
    <location>
        <begin position="17"/>
        <end position="34"/>
    </location>
</feature>
<dbReference type="PANTHER" id="PTHR38043">
    <property type="entry name" value="PROTEIN HEMX"/>
    <property type="match status" value="1"/>
</dbReference>
<gene>
    <name evidence="3" type="ORF">E4P82_01695</name>
</gene>
<evidence type="ECO:0008006" key="5">
    <source>
        <dbReference type="Google" id="ProtNLM"/>
    </source>
</evidence>
<feature type="compositionally biased region" description="Low complexity" evidence="2">
    <location>
        <begin position="471"/>
        <end position="490"/>
    </location>
</feature>
<reference evidence="3 4" key="1">
    <citation type="submission" date="2019-03" db="EMBL/GenBank/DDBJ databases">
        <title>Metabolic reconstructions from genomes of highly enriched 'Candidatus Accumulibacter' and 'Candidatus Competibacter' bioreactor populations.</title>
        <authorList>
            <person name="Annavajhala M.K."/>
            <person name="Welles L."/>
            <person name="Abbas B."/>
            <person name="Sorokin D."/>
            <person name="Park H."/>
            <person name="Van Loosdrecht M."/>
            <person name="Chandran K."/>
        </authorList>
    </citation>
    <scope>NUCLEOTIDE SEQUENCE [LARGE SCALE GENOMIC DNA]</scope>
    <source>
        <strain evidence="3 4">SBR_G</strain>
    </source>
</reference>
<dbReference type="Pfam" id="PF04375">
    <property type="entry name" value="HemX"/>
    <property type="match status" value="1"/>
</dbReference>
<evidence type="ECO:0000256" key="1">
    <source>
        <dbReference type="SAM" id="Coils"/>
    </source>
</evidence>
<evidence type="ECO:0000313" key="3">
    <source>
        <dbReference type="EMBL" id="NMQ18022.1"/>
    </source>
</evidence>
<accession>A0ABX1TF92</accession>
<proteinExistence type="predicted"/>
<organism evidence="3 4">
    <name type="scientific">Candidatus Competibacter phosphatis</name>
    <dbReference type="NCBI Taxonomy" id="221280"/>
    <lineage>
        <taxon>Bacteria</taxon>
        <taxon>Pseudomonadati</taxon>
        <taxon>Pseudomonadota</taxon>
        <taxon>Gammaproteobacteria</taxon>
        <taxon>Candidatus Competibacteraceae</taxon>
        <taxon>Candidatus Competibacter</taxon>
    </lineage>
</organism>
<evidence type="ECO:0000313" key="4">
    <source>
        <dbReference type="Proteomes" id="UP000760480"/>
    </source>
</evidence>
<dbReference type="PANTHER" id="PTHR38043:SF1">
    <property type="entry name" value="PROTEIN HEMX"/>
    <property type="match status" value="1"/>
</dbReference>
<dbReference type="InterPro" id="IPR007470">
    <property type="entry name" value="HemX"/>
</dbReference>
<feature type="coiled-coil region" evidence="1">
    <location>
        <begin position="168"/>
        <end position="206"/>
    </location>
</feature>
<dbReference type="EMBL" id="SPMZ01000006">
    <property type="protein sequence ID" value="NMQ18022.1"/>
    <property type="molecule type" value="Genomic_DNA"/>
</dbReference>
<feature type="region of interest" description="Disordered" evidence="2">
    <location>
        <begin position="470"/>
        <end position="499"/>
    </location>
</feature>
<dbReference type="Proteomes" id="UP000760480">
    <property type="component" value="Unassembled WGS sequence"/>
</dbReference>
<protein>
    <recommendedName>
        <fullName evidence="5">Heme biosynthesis operon protein HemX</fullName>
    </recommendedName>
</protein>
<comment type="caution">
    <text evidence="3">The sequence shown here is derived from an EMBL/GenBank/DDBJ whole genome shotgun (WGS) entry which is preliminary data.</text>
</comment>
<sequence length="499" mass="54747">MPSHPLGNHDMTDKATDPGTTNAAPAAPETPITPQLAKTAPPVPPPAPKSGRGLAAFALLVALGAGGGSGYLWYQGQQDQAAQTARLDQAVKQAIAQRDPEFQALKSQIQQLQAFKGGLDQLRTDDQALKEQLLGLTGDLQPLKNAAELSKGEVEVVKSEIKLLREGQDSHKANVQQQKEQLDAALREQETRLGKLSEHLQNLQLSHNGLSENLETVKTVASQGGDVNAFPLAEADFLLRLADTKLKLERNVPAAQLALETAQKRLQAVNENGLASLRTMLGEAIASLRGVKLPDLSGLAHKVLELEKEATALPLKIDSGVPDIKNRVKPATDVAVSDDVNRPWWDRATEAIWNQFKDIVVIRRERNEAPPLIAREAEYFLRQNLQLELESMRMALLGDNAQAFQDSNQQIRDWIETYFDTQDSRVTAFLAELQALRAVQFNPYIPDLTSLNRAFNDFMTQRHPIRAVRRTPATSTVVPATAPTAEVSTEQPAAEEEQQ</sequence>
<evidence type="ECO:0000256" key="2">
    <source>
        <dbReference type="SAM" id="MobiDB-lite"/>
    </source>
</evidence>
<keyword evidence="4" id="KW-1185">Reference proteome</keyword>
<name>A0ABX1TF92_9GAMM</name>
<feature type="region of interest" description="Disordered" evidence="2">
    <location>
        <begin position="1"/>
        <end position="49"/>
    </location>
</feature>